<reference evidence="10" key="2">
    <citation type="submission" date="2016-04" db="EMBL/GenBank/DDBJ databases">
        <title>First Complete Genome Sequence of a Subdivision 6 Acidobacterium.</title>
        <authorList>
            <person name="Huang S."/>
            <person name="Vieira S."/>
            <person name="Bunk B."/>
            <person name="Riedel T."/>
            <person name="Sproeer C."/>
            <person name="Overmann J."/>
        </authorList>
    </citation>
    <scope>NUCLEOTIDE SEQUENCE [LARGE SCALE GENOMIC DNA]</scope>
    <source>
        <strain evidence="10">DSM 100886 HEG_-6_39</strain>
    </source>
</reference>
<dbReference type="SUPFAM" id="SSF54373">
    <property type="entry name" value="FAD-linked reductases, C-terminal domain"/>
    <property type="match status" value="1"/>
</dbReference>
<protein>
    <submittedName>
        <fullName evidence="9">6'''-hydroxyparomomycin C oxidase</fullName>
        <ecNumber evidence="9">1.1.3.-</ecNumber>
    </submittedName>
</protein>
<dbReference type="RefSeq" id="WP_234800886.1">
    <property type="nucleotide sequence ID" value="NZ_CP015136.1"/>
</dbReference>
<dbReference type="STRING" id="1855912.LuPra_02898"/>
<keyword evidence="5 9" id="KW-0560">Oxidoreductase</keyword>
<accession>A0A143PMM0</accession>
<dbReference type="Gene3D" id="3.50.50.60">
    <property type="entry name" value="FAD/NAD(P)-binding domain"/>
    <property type="match status" value="2"/>
</dbReference>
<name>A0A143PMM0_LUTPR</name>
<sequence length="615" mass="67907">MQPSRPPARPQSDASLDIDLAAVLAESQAMSKRVTPGSGPWDVIIVGSGAAGGMAAFQLATAGIKVLVLEAGRMLDGQKEYRTMEWPYQSLRRQRMPPDMRSLNVAEYNFVDRPYSNHPEFEKYKKLTSYAANTFTRNWVVNEKENPTTGTPYAWVRARILGGKTNFWGRGALRYGPYEFKAASHDGYDVDWPIGYDDVKGYYDKVDTLLGCSGSKEGLDQVPDGIFQTPSKLNCTETVFRNGIATLGRKLIPGRAGITTDGVLNNKYRQRCMRRGRCGRGCDLNASFHSPAALIAPARDTGNMTLRPYSVVREVLLDEDTNKARGVRVIDAQTREVMDFTARVVVLGAGTLDTTRILLNSKSSRYPNGLGNTNDVLGRYLSEHIMGVRGSGFIPQRIGKTPTVDDARGVGPYIPRFRNIGTDKRTDFIRGYHFQGGGGAAEYPSHAHGVKGFGASFKSSVRTYYPAPIAFGGFGEVLPRWENRVLLDTQVVDAWGIPVLRFDYRFGDNEKKMLADMAGSIEEMFRAAGAEDIEIGREALPEGWSIHEIGTARMGTDPKTSYADAWCRPHGVANVFLADASPYVSGGTQNTTWTILAMCWRTMDFVKEQMRTGSL</sequence>
<dbReference type="AlphaFoldDB" id="A0A143PMM0"/>
<dbReference type="InterPro" id="IPR003953">
    <property type="entry name" value="FAD-dep_OxRdtase_2_FAD-bd"/>
</dbReference>
<proteinExistence type="inferred from homology"/>
<comment type="similarity">
    <text evidence="2">Belongs to the GMC oxidoreductase family.</text>
</comment>
<dbReference type="Proteomes" id="UP000076079">
    <property type="component" value="Chromosome"/>
</dbReference>
<gene>
    <name evidence="9" type="primary">livQ_5</name>
    <name evidence="9" type="ORF">LuPra_02898</name>
</gene>
<dbReference type="PANTHER" id="PTHR42784">
    <property type="entry name" value="PYRANOSE 2-OXIDASE"/>
    <property type="match status" value="1"/>
</dbReference>
<feature type="domain" description="Glucose-methanol-choline oxidoreductase C-terminal" evidence="8">
    <location>
        <begin position="479"/>
        <end position="598"/>
    </location>
</feature>
<dbReference type="Pfam" id="PF05199">
    <property type="entry name" value="GMC_oxred_C"/>
    <property type="match status" value="1"/>
</dbReference>
<dbReference type="PRINTS" id="PR00420">
    <property type="entry name" value="RNGMNOXGNASE"/>
</dbReference>
<evidence type="ECO:0000259" key="6">
    <source>
        <dbReference type="Pfam" id="PF00732"/>
    </source>
</evidence>
<dbReference type="PATRIC" id="fig|1813736.3.peg.3089"/>
<dbReference type="Pfam" id="PF00890">
    <property type="entry name" value="FAD_binding_2"/>
    <property type="match status" value="1"/>
</dbReference>
<keyword evidence="10" id="KW-1185">Reference proteome</keyword>
<evidence type="ECO:0000259" key="7">
    <source>
        <dbReference type="Pfam" id="PF00890"/>
    </source>
</evidence>
<feature type="domain" description="FAD-dependent oxidoreductase 2 FAD-binding" evidence="7">
    <location>
        <begin position="42"/>
        <end position="76"/>
    </location>
</feature>
<comment type="cofactor">
    <cofactor evidence="1">
        <name>FAD</name>
        <dbReference type="ChEBI" id="CHEBI:57692"/>
    </cofactor>
</comment>
<feature type="domain" description="Glucose-methanol-choline oxidoreductase N-terminal" evidence="6">
    <location>
        <begin position="257"/>
        <end position="384"/>
    </location>
</feature>
<dbReference type="GO" id="GO:0050660">
    <property type="term" value="F:flavin adenine dinucleotide binding"/>
    <property type="evidence" value="ECO:0007669"/>
    <property type="project" value="InterPro"/>
</dbReference>
<dbReference type="GO" id="GO:0016614">
    <property type="term" value="F:oxidoreductase activity, acting on CH-OH group of donors"/>
    <property type="evidence" value="ECO:0007669"/>
    <property type="project" value="InterPro"/>
</dbReference>
<evidence type="ECO:0000256" key="3">
    <source>
        <dbReference type="ARBA" id="ARBA00022630"/>
    </source>
</evidence>
<dbReference type="Pfam" id="PF00732">
    <property type="entry name" value="GMC_oxred_N"/>
    <property type="match status" value="1"/>
</dbReference>
<evidence type="ECO:0000313" key="9">
    <source>
        <dbReference type="EMBL" id="AMY09676.1"/>
    </source>
</evidence>
<dbReference type="EC" id="1.1.3.-" evidence="9"/>
<dbReference type="KEGG" id="abac:LuPra_02898"/>
<evidence type="ECO:0000259" key="8">
    <source>
        <dbReference type="Pfam" id="PF05199"/>
    </source>
</evidence>
<dbReference type="InterPro" id="IPR000172">
    <property type="entry name" value="GMC_OxRdtase_N"/>
</dbReference>
<dbReference type="InterPro" id="IPR051473">
    <property type="entry name" value="P2Ox-like"/>
</dbReference>
<dbReference type="InterPro" id="IPR036188">
    <property type="entry name" value="FAD/NAD-bd_sf"/>
</dbReference>
<keyword evidence="4" id="KW-0274">FAD</keyword>
<evidence type="ECO:0000256" key="4">
    <source>
        <dbReference type="ARBA" id="ARBA00022827"/>
    </source>
</evidence>
<evidence type="ECO:0000256" key="1">
    <source>
        <dbReference type="ARBA" id="ARBA00001974"/>
    </source>
</evidence>
<evidence type="ECO:0000256" key="5">
    <source>
        <dbReference type="ARBA" id="ARBA00023002"/>
    </source>
</evidence>
<reference evidence="9 10" key="1">
    <citation type="journal article" date="2016" name="Genome Announc.">
        <title>First Complete Genome Sequence of a Subdivision 6 Acidobacterium Strain.</title>
        <authorList>
            <person name="Huang S."/>
            <person name="Vieira S."/>
            <person name="Bunk B."/>
            <person name="Riedel T."/>
            <person name="Sproer C."/>
            <person name="Overmann J."/>
        </authorList>
    </citation>
    <scope>NUCLEOTIDE SEQUENCE [LARGE SCALE GENOMIC DNA]</scope>
    <source>
        <strain evidence="10">DSM 100886 HEG_-6_39</strain>
    </source>
</reference>
<keyword evidence="3" id="KW-0285">Flavoprotein</keyword>
<dbReference type="PANTHER" id="PTHR42784:SF1">
    <property type="entry name" value="PYRANOSE 2-OXIDASE"/>
    <property type="match status" value="1"/>
</dbReference>
<evidence type="ECO:0000256" key="2">
    <source>
        <dbReference type="ARBA" id="ARBA00010790"/>
    </source>
</evidence>
<dbReference type="InterPro" id="IPR007867">
    <property type="entry name" value="GMC_OxRtase_C"/>
</dbReference>
<dbReference type="EMBL" id="CP015136">
    <property type="protein sequence ID" value="AMY09676.1"/>
    <property type="molecule type" value="Genomic_DNA"/>
</dbReference>
<evidence type="ECO:0000313" key="10">
    <source>
        <dbReference type="Proteomes" id="UP000076079"/>
    </source>
</evidence>
<dbReference type="SUPFAM" id="SSF51905">
    <property type="entry name" value="FAD/NAD(P)-binding domain"/>
    <property type="match status" value="1"/>
</dbReference>
<organism evidence="9 10">
    <name type="scientific">Luteitalea pratensis</name>
    <dbReference type="NCBI Taxonomy" id="1855912"/>
    <lineage>
        <taxon>Bacteria</taxon>
        <taxon>Pseudomonadati</taxon>
        <taxon>Acidobacteriota</taxon>
        <taxon>Vicinamibacteria</taxon>
        <taxon>Vicinamibacterales</taxon>
        <taxon>Vicinamibacteraceae</taxon>
        <taxon>Luteitalea</taxon>
    </lineage>
</organism>